<protein>
    <submittedName>
        <fullName evidence="2">Dihydrodipicolinate reductase</fullName>
    </submittedName>
</protein>
<gene>
    <name evidence="2" type="ORF">ABT56_20705</name>
</gene>
<sequence length="297" mass="31730">MSDRKILVTGASGKLGAQVVESLLKDLGVKPSQLIVTTRNAERLQTLAAQGVEVREADFFSAASLENAFQGADSMLLISMDATGPRTQAHLNAVAAAEKAGVDHIVYTSMGAAQSSPVVFAHEHAATENAINQSAIANATILRNNWYFENLPEYFASVLQTGHWLSSAGEGRVAQLSRKDLAFAAASALVKPAQGKVTLAMNGPQSLTHADMAKLIDKVLGTSTTMVHLTDEDYQAQLESFGLPAPIVDLCVTMDQHNRAQCSDGTSEAFETLTGKQPQPFEAWLQEHKADLIKLVA</sequence>
<evidence type="ECO:0000313" key="3">
    <source>
        <dbReference type="Proteomes" id="UP000036097"/>
    </source>
</evidence>
<name>A0A0J1GTZ2_9GAMM</name>
<dbReference type="PATRIC" id="fig|1195763.3.peg.4442"/>
<reference evidence="2 3" key="1">
    <citation type="submission" date="2015-05" db="EMBL/GenBank/DDBJ databases">
        <title>Photobacterium galathea sp. nov.</title>
        <authorList>
            <person name="Machado H."/>
            <person name="Gram L."/>
        </authorList>
    </citation>
    <scope>NUCLEOTIDE SEQUENCE [LARGE SCALE GENOMIC DNA]</scope>
    <source>
        <strain evidence="2 3">CGMCC 1.12159</strain>
    </source>
</reference>
<feature type="domain" description="NmrA-like" evidence="1">
    <location>
        <begin position="3"/>
        <end position="258"/>
    </location>
</feature>
<dbReference type="CDD" id="cd05269">
    <property type="entry name" value="TMR_SDR_a"/>
    <property type="match status" value="1"/>
</dbReference>
<dbReference type="EMBL" id="LDOT01000039">
    <property type="protein sequence ID" value="KLV03175.1"/>
    <property type="molecule type" value="Genomic_DNA"/>
</dbReference>
<dbReference type="InterPro" id="IPR052718">
    <property type="entry name" value="NmrA-type_oxidoreductase"/>
</dbReference>
<dbReference type="AlphaFoldDB" id="A0A0J1GTZ2"/>
<dbReference type="SUPFAM" id="SSF51735">
    <property type="entry name" value="NAD(P)-binding Rossmann-fold domains"/>
    <property type="match status" value="1"/>
</dbReference>
<dbReference type="InterPro" id="IPR036291">
    <property type="entry name" value="NAD(P)-bd_dom_sf"/>
</dbReference>
<keyword evidence="3" id="KW-1185">Reference proteome</keyword>
<accession>A0A0J1GTZ2</accession>
<evidence type="ECO:0000313" key="2">
    <source>
        <dbReference type="EMBL" id="KLV03175.1"/>
    </source>
</evidence>
<dbReference type="PANTHER" id="PTHR47129">
    <property type="entry name" value="QUINONE OXIDOREDUCTASE 2"/>
    <property type="match status" value="1"/>
</dbReference>
<organism evidence="2 3">
    <name type="scientific">Photobacterium aquae</name>
    <dbReference type="NCBI Taxonomy" id="1195763"/>
    <lineage>
        <taxon>Bacteria</taxon>
        <taxon>Pseudomonadati</taxon>
        <taxon>Pseudomonadota</taxon>
        <taxon>Gammaproteobacteria</taxon>
        <taxon>Vibrionales</taxon>
        <taxon>Vibrionaceae</taxon>
        <taxon>Photobacterium</taxon>
    </lineage>
</organism>
<dbReference type="STRING" id="1195763.ABT56_20705"/>
<dbReference type="PANTHER" id="PTHR47129:SF1">
    <property type="entry name" value="NMRA-LIKE DOMAIN-CONTAINING PROTEIN"/>
    <property type="match status" value="1"/>
</dbReference>
<dbReference type="Gene3D" id="3.40.50.720">
    <property type="entry name" value="NAD(P)-binding Rossmann-like Domain"/>
    <property type="match status" value="1"/>
</dbReference>
<dbReference type="Pfam" id="PF05368">
    <property type="entry name" value="NmrA"/>
    <property type="match status" value="1"/>
</dbReference>
<dbReference type="InterPro" id="IPR008030">
    <property type="entry name" value="NmrA-like"/>
</dbReference>
<dbReference type="Proteomes" id="UP000036097">
    <property type="component" value="Unassembled WGS sequence"/>
</dbReference>
<dbReference type="OrthoDB" id="5510591at2"/>
<dbReference type="Gene3D" id="3.90.25.10">
    <property type="entry name" value="UDP-galactose 4-epimerase, domain 1"/>
    <property type="match status" value="1"/>
</dbReference>
<evidence type="ECO:0000259" key="1">
    <source>
        <dbReference type="Pfam" id="PF05368"/>
    </source>
</evidence>
<proteinExistence type="predicted"/>
<dbReference type="RefSeq" id="WP_047880823.1">
    <property type="nucleotide sequence ID" value="NZ_LDOT01000039.1"/>
</dbReference>
<comment type="caution">
    <text evidence="2">The sequence shown here is derived from an EMBL/GenBank/DDBJ whole genome shotgun (WGS) entry which is preliminary data.</text>
</comment>